<dbReference type="GO" id="GO:0005524">
    <property type="term" value="F:ATP binding"/>
    <property type="evidence" value="ECO:0007669"/>
    <property type="project" value="UniProtKB-KW"/>
</dbReference>
<gene>
    <name evidence="16" type="ORF">F3Y22_tig00110327pilonHSYRG00102</name>
</gene>
<name>A0A6A3B523_HIBSY</name>
<evidence type="ECO:0000256" key="13">
    <source>
        <dbReference type="SAM" id="Phobius"/>
    </source>
</evidence>
<dbReference type="GO" id="GO:0004714">
    <property type="term" value="F:transmembrane receptor protein tyrosine kinase activity"/>
    <property type="evidence" value="ECO:0007669"/>
    <property type="project" value="InterPro"/>
</dbReference>
<keyword evidence="6" id="KW-0547">Nucleotide-binding</keyword>
<evidence type="ECO:0000256" key="3">
    <source>
        <dbReference type="ARBA" id="ARBA00022679"/>
    </source>
</evidence>
<sequence length="810" mass="91028">MIFLCLKCIYIFIYLYFHQKPYVSAYESAYSPLETILLDCGSSAMIALSYDGRNWTTDSSHFIASNSGNSFPVSRSSSEVTSVPEVPYMTARIFHSQFTYTFNVTPGSKFVRLHFYPDSYTNLNATKSFLSVTAGNLTLLRNFSAYLHTNHIKSPYFFKEFIVHVENSTLNLTFSPSTNGTNSYAFVNGIEIVSMPLDLYYLDNNVSAMETMHRVNVGGRSIPPNQDTGMSRSWTMDSTYIFGSAFGVENYDFDASITYTKEVPAYTAPEEVYKTARSMGPSSEININYNLSWTFPIDSGFMYVIRVHLCEIAGEIKINQRVFDIFINNQVVQRGIDIIALGYGNDVPLYRDYIVLVPNQTMKQDLELELHPNLKTKPQYYDAILNGVEIFKVSDSDGNLAGLNPSFENGSSDDGDEPSFSSSSSKSSTTVILTITGSLLVFVLAISLCVYLVAFLRKRKLEQARKKNAKSSSSYQSFSISEIKMATDNFNEAKLIDKGAFGLVYKGYMDRGSIAITINRVIQAISKQEMDKFDAEIRIHHHIRHQNLVQLIGYCKEEHEVILVYESMPNGTLFELLHFADQRQQSPLSWNQRLEICTGAARGLHYLHSSMASPIIHGDIKTSNISLDRNWMPKVSGFLPSKLALMMSPHSRINPNMKRTIAHLDPEHYKLRNPTEKSDVFSFGVMLLELLSGKQAINPEADATNANNEESLVQWALACIEKSESDRLVDRHLNGKIVPASLAKFVDIIEKCLADEGENRPSMIEVLGSLELAQQLQLQCLENSNKSATDMVFHSSSNFMPGLEFYGVGR</sequence>
<protein>
    <submittedName>
        <fullName evidence="16">Malectin/receptor-like protein kinase family protein</fullName>
    </submittedName>
</protein>
<accession>A0A6A3B523</accession>
<evidence type="ECO:0000256" key="6">
    <source>
        <dbReference type="ARBA" id="ARBA00022741"/>
    </source>
</evidence>
<dbReference type="SMART" id="SM00220">
    <property type="entry name" value="S_TKc"/>
    <property type="match status" value="1"/>
</dbReference>
<dbReference type="InterPro" id="IPR001245">
    <property type="entry name" value="Ser-Thr/Tyr_kinase_cat_dom"/>
</dbReference>
<keyword evidence="7" id="KW-0418">Kinase</keyword>
<dbReference type="OrthoDB" id="1903759at2759"/>
<evidence type="ECO:0000256" key="10">
    <source>
        <dbReference type="ARBA" id="ARBA00023136"/>
    </source>
</evidence>
<comment type="caution">
    <text evidence="16">The sequence shown here is derived from an EMBL/GenBank/DDBJ whole genome shotgun (WGS) entry which is preliminary data.</text>
</comment>
<dbReference type="Pfam" id="PF12819">
    <property type="entry name" value="Malectin_like"/>
    <property type="match status" value="1"/>
</dbReference>
<dbReference type="PANTHER" id="PTHR34590">
    <property type="entry name" value="OS03G0124300 PROTEIN-RELATED"/>
    <property type="match status" value="1"/>
</dbReference>
<comment type="subcellular location">
    <subcellularLocation>
        <location evidence="1">Membrane</location>
        <topology evidence="1">Single-pass type I membrane protein</topology>
    </subcellularLocation>
</comment>
<feature type="region of interest" description="Disordered" evidence="12">
    <location>
        <begin position="404"/>
        <end position="425"/>
    </location>
</feature>
<reference evidence="16" key="1">
    <citation type="submission" date="2019-09" db="EMBL/GenBank/DDBJ databases">
        <title>Draft genome information of white flower Hibiscus syriacus.</title>
        <authorList>
            <person name="Kim Y.-M."/>
        </authorList>
    </citation>
    <scope>NUCLEOTIDE SEQUENCE [LARGE SCALE GENOMIC DNA]</scope>
    <source>
        <strain evidence="16">YM2019G1</strain>
    </source>
</reference>
<evidence type="ECO:0000256" key="14">
    <source>
        <dbReference type="SAM" id="SignalP"/>
    </source>
</evidence>
<dbReference type="InterPro" id="IPR000719">
    <property type="entry name" value="Prot_kinase_dom"/>
</dbReference>
<keyword evidence="10 13" id="KW-0472">Membrane</keyword>
<dbReference type="InterPro" id="IPR024788">
    <property type="entry name" value="Malectin-like_Carb-bd_dom"/>
</dbReference>
<evidence type="ECO:0000313" key="16">
    <source>
        <dbReference type="EMBL" id="KAE8710159.1"/>
    </source>
</evidence>
<feature type="transmembrane region" description="Helical" evidence="13">
    <location>
        <begin position="431"/>
        <end position="456"/>
    </location>
</feature>
<evidence type="ECO:0000256" key="12">
    <source>
        <dbReference type="SAM" id="MobiDB-lite"/>
    </source>
</evidence>
<keyword evidence="11" id="KW-0325">Glycoprotein</keyword>
<keyword evidence="4 13" id="KW-0812">Transmembrane</keyword>
<dbReference type="AlphaFoldDB" id="A0A6A3B523"/>
<evidence type="ECO:0000256" key="2">
    <source>
        <dbReference type="ARBA" id="ARBA00022527"/>
    </source>
</evidence>
<evidence type="ECO:0000259" key="15">
    <source>
        <dbReference type="PROSITE" id="PS50011"/>
    </source>
</evidence>
<dbReference type="FunFam" id="3.30.200.20:FF:000039">
    <property type="entry name" value="receptor-like protein kinase FERONIA"/>
    <property type="match status" value="1"/>
</dbReference>
<dbReference type="GO" id="GO:0016020">
    <property type="term" value="C:membrane"/>
    <property type="evidence" value="ECO:0007669"/>
    <property type="project" value="UniProtKB-SubCell"/>
</dbReference>
<feature type="chain" id="PRO_5025434429" evidence="14">
    <location>
        <begin position="26"/>
        <end position="810"/>
    </location>
</feature>
<dbReference type="PANTHER" id="PTHR34590:SF5">
    <property type="entry name" value="OS04G0586500 PROTEIN"/>
    <property type="match status" value="1"/>
</dbReference>
<keyword evidence="17" id="KW-1185">Reference proteome</keyword>
<keyword evidence="9 13" id="KW-1133">Transmembrane helix</keyword>
<dbReference type="GO" id="GO:0004674">
    <property type="term" value="F:protein serine/threonine kinase activity"/>
    <property type="evidence" value="ECO:0007669"/>
    <property type="project" value="UniProtKB-KW"/>
</dbReference>
<feature type="domain" description="Protein kinase" evidence="15">
    <location>
        <begin position="490"/>
        <end position="772"/>
    </location>
</feature>
<dbReference type="PROSITE" id="PS50011">
    <property type="entry name" value="PROTEIN_KINASE_DOM"/>
    <property type="match status" value="1"/>
</dbReference>
<evidence type="ECO:0000256" key="5">
    <source>
        <dbReference type="ARBA" id="ARBA00022729"/>
    </source>
</evidence>
<evidence type="ECO:0000313" key="17">
    <source>
        <dbReference type="Proteomes" id="UP000436088"/>
    </source>
</evidence>
<evidence type="ECO:0000256" key="11">
    <source>
        <dbReference type="ARBA" id="ARBA00023180"/>
    </source>
</evidence>
<keyword evidence="3" id="KW-0808">Transferase</keyword>
<dbReference type="InterPro" id="IPR011009">
    <property type="entry name" value="Kinase-like_dom_sf"/>
</dbReference>
<evidence type="ECO:0000256" key="1">
    <source>
        <dbReference type="ARBA" id="ARBA00004479"/>
    </source>
</evidence>
<evidence type="ECO:0000256" key="9">
    <source>
        <dbReference type="ARBA" id="ARBA00022989"/>
    </source>
</evidence>
<dbReference type="Pfam" id="PF07714">
    <property type="entry name" value="PK_Tyr_Ser-Thr"/>
    <property type="match status" value="1"/>
</dbReference>
<dbReference type="SUPFAM" id="SSF56112">
    <property type="entry name" value="Protein kinase-like (PK-like)"/>
    <property type="match status" value="1"/>
</dbReference>
<dbReference type="FunFam" id="2.60.120.430:FF:000003">
    <property type="entry name" value="FERONIA receptor-like kinase"/>
    <property type="match status" value="1"/>
</dbReference>
<dbReference type="Proteomes" id="UP000436088">
    <property type="component" value="Unassembled WGS sequence"/>
</dbReference>
<dbReference type="Gene3D" id="1.10.510.10">
    <property type="entry name" value="Transferase(Phosphotransferase) domain 1"/>
    <property type="match status" value="1"/>
</dbReference>
<organism evidence="16 17">
    <name type="scientific">Hibiscus syriacus</name>
    <name type="common">Rose of Sharon</name>
    <dbReference type="NCBI Taxonomy" id="106335"/>
    <lineage>
        <taxon>Eukaryota</taxon>
        <taxon>Viridiplantae</taxon>
        <taxon>Streptophyta</taxon>
        <taxon>Embryophyta</taxon>
        <taxon>Tracheophyta</taxon>
        <taxon>Spermatophyta</taxon>
        <taxon>Magnoliopsida</taxon>
        <taxon>eudicotyledons</taxon>
        <taxon>Gunneridae</taxon>
        <taxon>Pentapetalae</taxon>
        <taxon>rosids</taxon>
        <taxon>malvids</taxon>
        <taxon>Malvales</taxon>
        <taxon>Malvaceae</taxon>
        <taxon>Malvoideae</taxon>
        <taxon>Hibiscus</taxon>
    </lineage>
</organism>
<feature type="signal peptide" evidence="14">
    <location>
        <begin position="1"/>
        <end position="25"/>
    </location>
</feature>
<keyword evidence="8" id="KW-0067">ATP-binding</keyword>
<dbReference type="EMBL" id="VEPZ02000933">
    <property type="protein sequence ID" value="KAE8710159.1"/>
    <property type="molecule type" value="Genomic_DNA"/>
</dbReference>
<keyword evidence="2" id="KW-0723">Serine/threonine-protein kinase</keyword>
<evidence type="ECO:0000256" key="4">
    <source>
        <dbReference type="ARBA" id="ARBA00022692"/>
    </source>
</evidence>
<evidence type="ECO:0000256" key="7">
    <source>
        <dbReference type="ARBA" id="ARBA00022777"/>
    </source>
</evidence>
<proteinExistence type="predicted"/>
<dbReference type="Gene3D" id="3.30.200.20">
    <property type="entry name" value="Phosphorylase Kinase, domain 1"/>
    <property type="match status" value="1"/>
</dbReference>
<dbReference type="FunFam" id="2.60.120.430:FF:000007">
    <property type="entry name" value="FERONIA receptor-like kinase"/>
    <property type="match status" value="1"/>
</dbReference>
<dbReference type="Gene3D" id="2.60.120.430">
    <property type="entry name" value="Galactose-binding lectin"/>
    <property type="match status" value="2"/>
</dbReference>
<dbReference type="InterPro" id="IPR045272">
    <property type="entry name" value="ANXUR1/2-like"/>
</dbReference>
<keyword evidence="5 14" id="KW-0732">Signal</keyword>
<evidence type="ECO:0000256" key="8">
    <source>
        <dbReference type="ARBA" id="ARBA00022840"/>
    </source>
</evidence>